<evidence type="ECO:0000313" key="1">
    <source>
        <dbReference type="EMBL" id="GAC69428.1"/>
    </source>
</evidence>
<dbReference type="STRING" id="1223545.GS4_24_00760"/>
<sequence length="120" mass="13094">MSVLDRTHWAAVFVPGRTAVGHHWEMVDSDADDAPLGVTRRAYRNVLLKTVTLTGMDGGNDIRADVLDTAGLVDAQVFSAWRTRADTRIVEVTADGHLLGRVPTTRRPSASHFAARTART</sequence>
<organism evidence="1 2">
    <name type="scientific">Gordonia soli NBRC 108243</name>
    <dbReference type="NCBI Taxonomy" id="1223545"/>
    <lineage>
        <taxon>Bacteria</taxon>
        <taxon>Bacillati</taxon>
        <taxon>Actinomycetota</taxon>
        <taxon>Actinomycetes</taxon>
        <taxon>Mycobacteriales</taxon>
        <taxon>Gordoniaceae</taxon>
        <taxon>Gordonia</taxon>
    </lineage>
</organism>
<dbReference type="OrthoDB" id="4723814at2"/>
<accession>M0QLK3</accession>
<dbReference type="Proteomes" id="UP000011666">
    <property type="component" value="Unassembled WGS sequence"/>
</dbReference>
<keyword evidence="2" id="KW-1185">Reference proteome</keyword>
<dbReference type="EMBL" id="BANX01000024">
    <property type="protein sequence ID" value="GAC69428.1"/>
    <property type="molecule type" value="Genomic_DNA"/>
</dbReference>
<comment type="caution">
    <text evidence="1">The sequence shown here is derived from an EMBL/GenBank/DDBJ whole genome shotgun (WGS) entry which is preliminary data.</text>
</comment>
<gene>
    <name evidence="1" type="ORF">GS4_24_00760</name>
</gene>
<reference evidence="1 2" key="1">
    <citation type="submission" date="2013-01" db="EMBL/GenBank/DDBJ databases">
        <title>Whole genome shotgun sequence of Gordonia soli NBRC 108243.</title>
        <authorList>
            <person name="Isaki-Nakamura S."/>
            <person name="Hosoyama A."/>
            <person name="Tsuchikane K."/>
            <person name="Ando Y."/>
            <person name="Baba S."/>
            <person name="Ohji S."/>
            <person name="Hamada M."/>
            <person name="Tamura T."/>
            <person name="Yamazoe A."/>
            <person name="Yamazaki S."/>
            <person name="Fujita N."/>
        </authorList>
    </citation>
    <scope>NUCLEOTIDE SEQUENCE [LARGE SCALE GENOMIC DNA]</scope>
    <source>
        <strain evidence="1 2">NBRC 108243</strain>
    </source>
</reference>
<protein>
    <submittedName>
        <fullName evidence="1">Uncharacterized protein</fullName>
    </submittedName>
</protein>
<proteinExistence type="predicted"/>
<name>M0QLK3_9ACTN</name>
<dbReference type="RefSeq" id="WP_007622495.1">
    <property type="nucleotide sequence ID" value="NZ_BANX01000024.1"/>
</dbReference>
<evidence type="ECO:0000313" key="2">
    <source>
        <dbReference type="Proteomes" id="UP000011666"/>
    </source>
</evidence>
<dbReference type="AlphaFoldDB" id="M0QLK3"/>